<dbReference type="KEGG" id="rtx:TI83_00475"/>
<protein>
    <submittedName>
        <fullName evidence="2">Uncharacterized protein</fullName>
    </submittedName>
</protein>
<dbReference type="Proteomes" id="UP000052979">
    <property type="component" value="Unassembled WGS sequence"/>
</dbReference>
<dbReference type="AlphaFoldDB" id="A0A0C5BF78"/>
<gene>
    <name evidence="2" type="ORF">VT73_05700</name>
</gene>
<name>A0A0C5BF78_9MICO</name>
<comment type="caution">
    <text evidence="2">The sequence shown here is derived from an EMBL/GenBank/DDBJ whole genome shotgun (WGS) entry which is preliminary data.</text>
</comment>
<reference evidence="2 3" key="1">
    <citation type="submission" date="2015-04" db="EMBL/GenBank/DDBJ databases">
        <title>Draft genome sequence of Rathayibacter toxicus strain FH-142 (AKA 70134 or CS 32), a Western Australian isolate.</title>
        <authorList>
            <consortium name="Consortium for Microbial Forensics and Genomics (microFORGE)"/>
            <person name="Knight B.M."/>
            <person name="Roberts D.P."/>
            <person name="Lin D."/>
            <person name="Hari K."/>
            <person name="Fletcher J."/>
            <person name="Melcher U."/>
            <person name="Blagden T."/>
            <person name="Luster D.G."/>
            <person name="Sechler A.J."/>
            <person name="Schneider W.L."/>
            <person name="Winegar R.A."/>
        </authorList>
    </citation>
    <scope>NUCLEOTIDE SEQUENCE [LARGE SCALE GENOMIC DNA]</scope>
    <source>
        <strain evidence="2 3">FH142</strain>
    </source>
</reference>
<sequence>MIALYHPGPRGLASDTDACTAQRPPGGAAVRSDKSSHQFSGWSLAGNQLHRNWPFSATEGNSDAFTTAVERESAA</sequence>
<dbReference type="KEGG" id="rtc:APU90_06005"/>
<dbReference type="PATRIC" id="fig|145458.7.peg.113"/>
<evidence type="ECO:0000256" key="1">
    <source>
        <dbReference type="SAM" id="MobiDB-lite"/>
    </source>
</evidence>
<proteinExistence type="predicted"/>
<dbReference type="RefSeq" id="WP_042733701.1">
    <property type="nucleotide sequence ID" value="NZ_CP010848.1"/>
</dbReference>
<feature type="region of interest" description="Disordered" evidence="1">
    <location>
        <begin position="1"/>
        <end position="35"/>
    </location>
</feature>
<keyword evidence="3" id="KW-1185">Reference proteome</keyword>
<organism evidence="2 3">
    <name type="scientific">Rathayibacter toxicus</name>
    <dbReference type="NCBI Taxonomy" id="145458"/>
    <lineage>
        <taxon>Bacteria</taxon>
        <taxon>Bacillati</taxon>
        <taxon>Actinomycetota</taxon>
        <taxon>Actinomycetes</taxon>
        <taxon>Micrococcales</taxon>
        <taxon>Microbacteriaceae</taxon>
        <taxon>Rathayibacter</taxon>
    </lineage>
</organism>
<dbReference type="GeneID" id="93666137"/>
<dbReference type="EMBL" id="LBFI01000032">
    <property type="protein sequence ID" value="KKM45660.1"/>
    <property type="molecule type" value="Genomic_DNA"/>
</dbReference>
<dbReference type="STRING" id="145458.APU90_06005"/>
<evidence type="ECO:0000313" key="3">
    <source>
        <dbReference type="Proteomes" id="UP000052979"/>
    </source>
</evidence>
<accession>A0A0C5BF78</accession>
<evidence type="ECO:0000313" key="2">
    <source>
        <dbReference type="EMBL" id="KKM45660.1"/>
    </source>
</evidence>